<dbReference type="WBParaSite" id="RSKR_0000292200.1">
    <property type="protein sequence ID" value="RSKR_0000292200.1"/>
    <property type="gene ID" value="RSKR_0000292200"/>
</dbReference>
<reference evidence="2" key="1">
    <citation type="submission" date="2016-11" db="UniProtKB">
        <authorList>
            <consortium name="WormBaseParasite"/>
        </authorList>
    </citation>
    <scope>IDENTIFICATION</scope>
    <source>
        <strain evidence="2">KR3021</strain>
    </source>
</reference>
<name>A0AC35TQW0_9BILA</name>
<proteinExistence type="predicted"/>
<sequence length="424" mass="49492">MFSGFGFIEGTSTEYEWILNCLKEKCEEFRELIKSNQIRSIDANDISGGKGFISKVYKVDITFDHFDTKPFEFIVKIPGLESLNQVLEEEHFPKHHEPNKEQENNGMQLLANIHNNEVKFYQLYSTIPNLKLLKVYGSRQWVINKQEGALIMAYSGQESFSIPLHESMNFEQMSHLIDQIFCLQTYFLLLPDQTWKETFVFPFSPDHLDGMTKLIQHNWNIVKNFVNEEVYVDISDHIDNLISNFKNICTYNTNILINKPHNTKVFVHGDLYMNNILYGKFGNDQQEENDLRIVDWQLVHAGNIGSDIARSLLTGTSPQLRHKMEESILPKFYHNIVLKATAHQVKFEMSWEMFKENYNCHFVEQSLHFLMVVAFTMHQINTSKDSQQLLEIKKKAVGMKLCTGLRDAIAICKKFNQTWISDQH</sequence>
<accession>A0AC35TQW0</accession>
<organism evidence="1 2">
    <name type="scientific">Rhabditophanes sp. KR3021</name>
    <dbReference type="NCBI Taxonomy" id="114890"/>
    <lineage>
        <taxon>Eukaryota</taxon>
        <taxon>Metazoa</taxon>
        <taxon>Ecdysozoa</taxon>
        <taxon>Nematoda</taxon>
        <taxon>Chromadorea</taxon>
        <taxon>Rhabditida</taxon>
        <taxon>Tylenchina</taxon>
        <taxon>Panagrolaimomorpha</taxon>
        <taxon>Strongyloidoidea</taxon>
        <taxon>Alloionematidae</taxon>
        <taxon>Rhabditophanes</taxon>
    </lineage>
</organism>
<evidence type="ECO:0000313" key="2">
    <source>
        <dbReference type="WBParaSite" id="RSKR_0000292200.1"/>
    </source>
</evidence>
<evidence type="ECO:0000313" key="1">
    <source>
        <dbReference type="Proteomes" id="UP000095286"/>
    </source>
</evidence>
<protein>
    <submittedName>
        <fullName evidence="2">CHK domain-containing protein</fullName>
    </submittedName>
</protein>
<dbReference type="Proteomes" id="UP000095286">
    <property type="component" value="Unplaced"/>
</dbReference>